<evidence type="ECO:0000313" key="10">
    <source>
        <dbReference type="EMBL" id="PWN88875.1"/>
    </source>
</evidence>
<feature type="binding site" evidence="6">
    <location>
        <position position="203"/>
    </location>
    <ligand>
        <name>FAD</name>
        <dbReference type="ChEBI" id="CHEBI:57692"/>
    </ligand>
</feature>
<dbReference type="SUPFAM" id="SSF51971">
    <property type="entry name" value="Nucleotide-binding domain"/>
    <property type="match status" value="1"/>
</dbReference>
<dbReference type="GO" id="GO:0071949">
    <property type="term" value="F:FAD binding"/>
    <property type="evidence" value="ECO:0007669"/>
    <property type="project" value="InterPro"/>
</dbReference>
<dbReference type="Pfam" id="PF01266">
    <property type="entry name" value="DAO"/>
    <property type="match status" value="1"/>
</dbReference>
<dbReference type="RefSeq" id="XP_025376073.1">
    <property type="nucleotide sequence ID" value="XM_025521938.1"/>
</dbReference>
<dbReference type="InParanoid" id="A0A316YMB0"/>
<dbReference type="GeneID" id="37043854"/>
<feature type="binding site" evidence="6">
    <location>
        <position position="356"/>
    </location>
    <ligand>
        <name>D-dopa</name>
        <dbReference type="ChEBI" id="CHEBI:149689"/>
    </ligand>
</feature>
<evidence type="ECO:0000256" key="2">
    <source>
        <dbReference type="ARBA" id="ARBA00006730"/>
    </source>
</evidence>
<dbReference type="EMBL" id="KZ819637">
    <property type="protein sequence ID" value="PWN88875.1"/>
    <property type="molecule type" value="Genomic_DNA"/>
</dbReference>
<dbReference type="Proteomes" id="UP000245768">
    <property type="component" value="Unassembled WGS sequence"/>
</dbReference>
<keyword evidence="4 6" id="KW-0274">FAD</keyword>
<feature type="domain" description="FAD dependent oxidoreductase" evidence="9">
    <location>
        <begin position="8"/>
        <end position="394"/>
    </location>
</feature>
<protein>
    <submittedName>
        <fullName evidence="10">Nucleotide-binding domain-containing protein</fullName>
    </submittedName>
</protein>
<dbReference type="PANTHER" id="PTHR11530">
    <property type="entry name" value="D-AMINO ACID OXIDASE"/>
    <property type="match status" value="1"/>
</dbReference>
<keyword evidence="11" id="KW-1185">Reference proteome</keyword>
<evidence type="ECO:0000256" key="6">
    <source>
        <dbReference type="PIRSR" id="PIRSR000189-1"/>
    </source>
</evidence>
<dbReference type="FunCoup" id="A0A316YMB0">
    <property type="interactions" value="55"/>
</dbReference>
<keyword evidence="3" id="KW-0285">Flavoprotein</keyword>
<feature type="binding site" evidence="6">
    <location>
        <position position="181"/>
    </location>
    <ligand>
        <name>FAD</name>
        <dbReference type="ChEBI" id="CHEBI:57692"/>
    </ligand>
</feature>
<sequence>MSAAKRHIVVVGGGVIGLSTAIALLDHLSSRYDVTVVAEDLPDHPSTTSPSPSPSKPPASYASAWAGAHHVSDAKTEEELARDQVTFDVLKRLHAARPPGFDEAGEPIVWNHQVEYFEQDRINRAAVEWYPDYRELDPSMLPPGACFGCSFSTCTIVVPLYLPFLFRLFLARGGRALHARVTSLEQALSLAESRTADFICNDTTASFAAPSALVVSPGLGARALADDEAVHPVRGQTLLVRAPWCTLSERDTVPNADLPRTAAVSPWPGLSRCNEEGFRDVYVIPRGGADGHFIVGGTRLPHDWSDEPREATTRDILAQALRYMPALANPHRSLTAGAGEAQPDDVDVVAVNVGFRPARSGGVRLERGPSLGQAQVVYNYGFGGVGYQASWGAALQCRDLIDDALGQARAPRGSTLASLDGRCQL</sequence>
<name>A0A316YMB0_9BASI</name>
<dbReference type="GO" id="GO:0019478">
    <property type="term" value="P:D-amino acid catabolic process"/>
    <property type="evidence" value="ECO:0007669"/>
    <property type="project" value="TreeGrafter"/>
</dbReference>
<evidence type="ECO:0000313" key="11">
    <source>
        <dbReference type="Proteomes" id="UP000245768"/>
    </source>
</evidence>
<dbReference type="STRING" id="215250.A0A316YMB0"/>
<dbReference type="InterPro" id="IPR023209">
    <property type="entry name" value="DAO"/>
</dbReference>
<dbReference type="Gene3D" id="3.40.50.720">
    <property type="entry name" value="NAD(P)-binding Rossmann-like Domain"/>
    <property type="match status" value="1"/>
</dbReference>
<proteinExistence type="inferred from homology"/>
<evidence type="ECO:0000256" key="7">
    <source>
        <dbReference type="SAM" id="MobiDB-lite"/>
    </source>
</evidence>
<dbReference type="PANTHER" id="PTHR11530:SF11">
    <property type="entry name" value="D-ASPARTATE OXIDASE"/>
    <property type="match status" value="1"/>
</dbReference>
<dbReference type="Gene3D" id="3.30.9.10">
    <property type="entry name" value="D-Amino Acid Oxidase, subunit A, domain 2"/>
    <property type="match status" value="1"/>
</dbReference>
<dbReference type="InterPro" id="IPR006076">
    <property type="entry name" value="FAD-dep_OxRdtase"/>
</dbReference>
<keyword evidence="8" id="KW-1133">Transmembrane helix</keyword>
<gene>
    <name evidence="10" type="ORF">FA10DRAFT_267507</name>
</gene>
<reference evidence="10" key="1">
    <citation type="journal article" date="2018" name="Mol. Biol. Evol.">
        <title>Broad Genomic Sampling Reveals a Smut Pathogenic Ancestry of the Fungal Clade Ustilaginomycotina.</title>
        <authorList>
            <person name="Kijpornyongpan T."/>
            <person name="Mondo S.J."/>
            <person name="Barry K."/>
            <person name="Sandor L."/>
            <person name="Lee J."/>
            <person name="Lipzen A."/>
            <person name="Pangilinan J."/>
            <person name="LaButti K."/>
            <person name="Hainaut M."/>
            <person name="Henrissat B."/>
            <person name="Grigoriev I.V."/>
            <person name="Spatafora J.W."/>
            <person name="Aime M.C."/>
        </authorList>
    </citation>
    <scope>NUCLEOTIDE SEQUENCE [LARGE SCALE GENOMIC DNA]</scope>
    <source>
        <strain evidence="10">MCA 4198</strain>
    </source>
</reference>
<feature type="binding site" evidence="6">
    <location>
        <begin position="48"/>
        <end position="49"/>
    </location>
    <ligand>
        <name>FAD</name>
        <dbReference type="ChEBI" id="CHEBI:57692"/>
    </ligand>
</feature>
<feature type="transmembrane region" description="Helical" evidence="8">
    <location>
        <begin position="7"/>
        <end position="25"/>
    </location>
</feature>
<evidence type="ECO:0000256" key="1">
    <source>
        <dbReference type="ARBA" id="ARBA00001974"/>
    </source>
</evidence>
<organism evidence="10 11">
    <name type="scientific">Acaromyces ingoldii</name>
    <dbReference type="NCBI Taxonomy" id="215250"/>
    <lineage>
        <taxon>Eukaryota</taxon>
        <taxon>Fungi</taxon>
        <taxon>Dikarya</taxon>
        <taxon>Basidiomycota</taxon>
        <taxon>Ustilaginomycotina</taxon>
        <taxon>Exobasidiomycetes</taxon>
        <taxon>Exobasidiales</taxon>
        <taxon>Cryptobasidiaceae</taxon>
        <taxon>Acaromyces</taxon>
    </lineage>
</organism>
<keyword evidence="8" id="KW-0812">Transmembrane</keyword>
<feature type="binding site" evidence="6">
    <location>
        <position position="384"/>
    </location>
    <ligand>
        <name>D-dopa</name>
        <dbReference type="ChEBI" id="CHEBI:149689"/>
    </ligand>
</feature>
<dbReference type="SUPFAM" id="SSF54373">
    <property type="entry name" value="FAD-linked reductases, C-terminal domain"/>
    <property type="match status" value="1"/>
</dbReference>
<feature type="region of interest" description="Disordered" evidence="7">
    <location>
        <begin position="41"/>
        <end position="60"/>
    </location>
</feature>
<dbReference type="OrthoDB" id="2015447at2759"/>
<evidence type="ECO:0000259" key="9">
    <source>
        <dbReference type="Pfam" id="PF01266"/>
    </source>
</evidence>
<dbReference type="PIRSF" id="PIRSF000189">
    <property type="entry name" value="D-aa_oxidase"/>
    <property type="match status" value="1"/>
</dbReference>
<evidence type="ECO:0000256" key="8">
    <source>
        <dbReference type="SAM" id="Phobius"/>
    </source>
</evidence>
<keyword evidence="8" id="KW-0472">Membrane</keyword>
<comment type="cofactor">
    <cofactor evidence="1 6">
        <name>FAD</name>
        <dbReference type="ChEBI" id="CHEBI:57692"/>
    </cofactor>
</comment>
<dbReference type="GO" id="GO:0005737">
    <property type="term" value="C:cytoplasm"/>
    <property type="evidence" value="ECO:0007669"/>
    <property type="project" value="TreeGrafter"/>
</dbReference>
<dbReference type="GO" id="GO:0003884">
    <property type="term" value="F:D-amino-acid oxidase activity"/>
    <property type="evidence" value="ECO:0007669"/>
    <property type="project" value="InterPro"/>
</dbReference>
<evidence type="ECO:0000256" key="5">
    <source>
        <dbReference type="ARBA" id="ARBA00023002"/>
    </source>
</evidence>
<keyword evidence="5" id="KW-0560">Oxidoreductase</keyword>
<feature type="binding site" evidence="6">
    <location>
        <position position="282"/>
    </location>
    <ligand>
        <name>D-dopa</name>
        <dbReference type="ChEBI" id="CHEBI:149689"/>
    </ligand>
</feature>
<evidence type="ECO:0000256" key="4">
    <source>
        <dbReference type="ARBA" id="ARBA00022827"/>
    </source>
</evidence>
<evidence type="ECO:0000256" key="3">
    <source>
        <dbReference type="ARBA" id="ARBA00022630"/>
    </source>
</evidence>
<comment type="similarity">
    <text evidence="2">Belongs to the DAMOX/DASOX family.</text>
</comment>
<accession>A0A316YMB0</accession>
<dbReference type="AlphaFoldDB" id="A0A316YMB0"/>